<keyword evidence="3 6" id="KW-0812">Transmembrane</keyword>
<evidence type="ECO:0000313" key="9">
    <source>
        <dbReference type="Proteomes" id="UP000886842"/>
    </source>
</evidence>
<feature type="transmembrane region" description="Helical" evidence="6">
    <location>
        <begin position="403"/>
        <end position="423"/>
    </location>
</feature>
<feature type="transmembrane region" description="Helical" evidence="6">
    <location>
        <begin position="306"/>
        <end position="327"/>
    </location>
</feature>
<accession>A0A9D1H0T8</accession>
<dbReference type="SUPFAM" id="SSF103473">
    <property type="entry name" value="MFS general substrate transporter"/>
    <property type="match status" value="1"/>
</dbReference>
<feature type="transmembrane region" description="Helical" evidence="6">
    <location>
        <begin position="163"/>
        <end position="184"/>
    </location>
</feature>
<dbReference type="CDD" id="cd17321">
    <property type="entry name" value="MFS_MMR_MDR_like"/>
    <property type="match status" value="1"/>
</dbReference>
<feature type="transmembrane region" description="Helical" evidence="6">
    <location>
        <begin position="339"/>
        <end position="357"/>
    </location>
</feature>
<feature type="transmembrane region" description="Helical" evidence="6">
    <location>
        <begin position="79"/>
        <end position="98"/>
    </location>
</feature>
<feature type="transmembrane region" description="Helical" evidence="6">
    <location>
        <begin position="272"/>
        <end position="294"/>
    </location>
</feature>
<evidence type="ECO:0000256" key="5">
    <source>
        <dbReference type="ARBA" id="ARBA00023136"/>
    </source>
</evidence>
<dbReference type="Gene3D" id="1.20.1720.10">
    <property type="entry name" value="Multidrug resistance protein D"/>
    <property type="match status" value="1"/>
</dbReference>
<proteinExistence type="predicted"/>
<dbReference type="PANTHER" id="PTHR42718">
    <property type="entry name" value="MAJOR FACILITATOR SUPERFAMILY MULTIDRUG TRANSPORTER MFSC"/>
    <property type="match status" value="1"/>
</dbReference>
<evidence type="ECO:0000256" key="2">
    <source>
        <dbReference type="ARBA" id="ARBA00022448"/>
    </source>
</evidence>
<name>A0A9D1H0T8_9ACTN</name>
<reference evidence="8" key="1">
    <citation type="submission" date="2020-10" db="EMBL/GenBank/DDBJ databases">
        <authorList>
            <person name="Gilroy R."/>
        </authorList>
    </citation>
    <scope>NUCLEOTIDE SEQUENCE</scope>
    <source>
        <strain evidence="8">ChiGjej1B1-24693</strain>
    </source>
</reference>
<feature type="transmembrane region" description="Helical" evidence="6">
    <location>
        <begin position="137"/>
        <end position="157"/>
    </location>
</feature>
<dbReference type="InterPro" id="IPR020846">
    <property type="entry name" value="MFS_dom"/>
</dbReference>
<dbReference type="GO" id="GO:0022857">
    <property type="term" value="F:transmembrane transporter activity"/>
    <property type="evidence" value="ECO:0007669"/>
    <property type="project" value="InterPro"/>
</dbReference>
<dbReference type="EMBL" id="DVLP01000310">
    <property type="protein sequence ID" value="HIT76000.1"/>
    <property type="molecule type" value="Genomic_DNA"/>
</dbReference>
<evidence type="ECO:0000256" key="4">
    <source>
        <dbReference type="ARBA" id="ARBA00022989"/>
    </source>
</evidence>
<keyword evidence="2" id="KW-0813">Transport</keyword>
<feature type="transmembrane region" description="Helical" evidence="6">
    <location>
        <begin position="435"/>
        <end position="453"/>
    </location>
</feature>
<evidence type="ECO:0000256" key="1">
    <source>
        <dbReference type="ARBA" id="ARBA00004651"/>
    </source>
</evidence>
<dbReference type="Gene3D" id="1.20.1250.20">
    <property type="entry name" value="MFS general substrate transporter like domains"/>
    <property type="match status" value="1"/>
</dbReference>
<dbReference type="InterPro" id="IPR036259">
    <property type="entry name" value="MFS_trans_sf"/>
</dbReference>
<dbReference type="GO" id="GO:0005886">
    <property type="term" value="C:plasma membrane"/>
    <property type="evidence" value="ECO:0007669"/>
    <property type="project" value="UniProtKB-SubCell"/>
</dbReference>
<evidence type="ECO:0000259" key="7">
    <source>
        <dbReference type="PROSITE" id="PS50850"/>
    </source>
</evidence>
<keyword evidence="4 6" id="KW-1133">Transmembrane helix</keyword>
<comment type="subcellular location">
    <subcellularLocation>
        <location evidence="1">Cell membrane</location>
        <topology evidence="1">Multi-pass membrane protein</topology>
    </subcellularLocation>
</comment>
<feature type="transmembrane region" description="Helical" evidence="6">
    <location>
        <begin position="363"/>
        <end position="382"/>
    </location>
</feature>
<evidence type="ECO:0000313" key="8">
    <source>
        <dbReference type="EMBL" id="HIT76000.1"/>
    </source>
</evidence>
<comment type="caution">
    <text evidence="8">The sequence shown here is derived from an EMBL/GenBank/DDBJ whole genome shotgun (WGS) entry which is preliminary data.</text>
</comment>
<dbReference type="AlphaFoldDB" id="A0A9D1H0T8"/>
<feature type="transmembrane region" description="Helical" evidence="6">
    <location>
        <begin position="235"/>
        <end position="252"/>
    </location>
</feature>
<feature type="transmembrane region" description="Helical" evidence="6">
    <location>
        <begin position="104"/>
        <end position="125"/>
    </location>
</feature>
<protein>
    <submittedName>
        <fullName evidence="8">MFS transporter</fullName>
    </submittedName>
</protein>
<dbReference type="InterPro" id="IPR011701">
    <property type="entry name" value="MFS"/>
</dbReference>
<dbReference type="PROSITE" id="PS50850">
    <property type="entry name" value="MFS"/>
    <property type="match status" value="1"/>
</dbReference>
<dbReference type="Pfam" id="PF07690">
    <property type="entry name" value="MFS_1"/>
    <property type="match status" value="1"/>
</dbReference>
<organism evidence="8 9">
    <name type="scientific">Candidatus Avipropionibacterium avicola</name>
    <dbReference type="NCBI Taxonomy" id="2840701"/>
    <lineage>
        <taxon>Bacteria</taxon>
        <taxon>Bacillati</taxon>
        <taxon>Actinomycetota</taxon>
        <taxon>Actinomycetes</taxon>
        <taxon>Propionibacteriales</taxon>
        <taxon>Propionibacteriaceae</taxon>
        <taxon>Propionibacteriaceae incertae sedis</taxon>
        <taxon>Candidatus Avipropionibacterium</taxon>
    </lineage>
</organism>
<feature type="transmembrane region" description="Helical" evidence="6">
    <location>
        <begin position="44"/>
        <end position="67"/>
    </location>
</feature>
<feature type="transmembrane region" description="Helical" evidence="6">
    <location>
        <begin position="205"/>
        <end position="229"/>
    </location>
</feature>
<gene>
    <name evidence="8" type="ORF">IAA98_10475</name>
</gene>
<dbReference type="Proteomes" id="UP000886842">
    <property type="component" value="Unassembled WGS sequence"/>
</dbReference>
<dbReference type="PANTHER" id="PTHR42718:SF9">
    <property type="entry name" value="MAJOR FACILITATOR SUPERFAMILY MULTIDRUG TRANSPORTER MFSC"/>
    <property type="match status" value="1"/>
</dbReference>
<keyword evidence="5 6" id="KW-0472">Membrane</keyword>
<reference evidence="8" key="2">
    <citation type="journal article" date="2021" name="PeerJ">
        <title>Extensive microbial diversity within the chicken gut microbiome revealed by metagenomics and culture.</title>
        <authorList>
            <person name="Gilroy R."/>
            <person name="Ravi A."/>
            <person name="Getino M."/>
            <person name="Pursley I."/>
            <person name="Horton D.L."/>
            <person name="Alikhan N.F."/>
            <person name="Baker D."/>
            <person name="Gharbi K."/>
            <person name="Hall N."/>
            <person name="Watson M."/>
            <person name="Adriaenssens E.M."/>
            <person name="Foster-Nyarko E."/>
            <person name="Jarju S."/>
            <person name="Secka A."/>
            <person name="Antonio M."/>
            <person name="Oren A."/>
            <person name="Chaudhuri R.R."/>
            <person name="La Ragione R."/>
            <person name="Hildebrand F."/>
            <person name="Pallen M.J."/>
        </authorList>
    </citation>
    <scope>NUCLEOTIDE SEQUENCE</scope>
    <source>
        <strain evidence="8">ChiGjej1B1-24693</strain>
    </source>
</reference>
<evidence type="ECO:0000256" key="3">
    <source>
        <dbReference type="ARBA" id="ARBA00022692"/>
    </source>
</evidence>
<feature type="domain" description="Major facilitator superfamily (MFS) profile" evidence="7">
    <location>
        <begin position="13"/>
        <end position="458"/>
    </location>
</feature>
<sequence>MVSDSRPRVPRLLVATLAAGTLLNPLNSSMIAVALVQLQEAFSIGVGTVTWLISGFYVAAAVGQPLMGRLVDQFGARRLFMAGLVLVLLTSAAMPFVPNFWWLVALRAVQALGTSTAYPAALVLIRAATPGKDAPAGAMGILAMAGSTSAALGPVIGGVLVSLAGWQAVFLVNVPFTLVGLLLASRTLPRTTPDRADTGPRFRGLLAEIDLPGIALFTMTLVSVLLFLLSFSTEPRWWCLPIFLLGLVALIIRERAVPTPFLDVRGLAANPALTSVLVQQATIQLVFYCAFFSLPMWLESVREFETAAAGAFVLPIAGLGVLTIPLAARLIDRRGSRAALVLGSVVLLTATIGMQVLDDATPILVIVGFMVLFGIPNGFNNLGLQTALYTATPASRTGSSGGLFQTFRYLGAISATAVIGMIFENDLTSAGLHRLGLVMSAGAIVVLVLALTIRRHRVDA</sequence>
<evidence type="ECO:0000256" key="6">
    <source>
        <dbReference type="SAM" id="Phobius"/>
    </source>
</evidence>